<reference evidence="1" key="1">
    <citation type="journal article" date="2014" name="Int. J. Syst. Evol. Microbiol.">
        <title>Complete genome sequence of Corynebacterium casei LMG S-19264T (=DSM 44701T), isolated from a smear-ripened cheese.</title>
        <authorList>
            <consortium name="US DOE Joint Genome Institute (JGI-PGF)"/>
            <person name="Walter F."/>
            <person name="Albersmeier A."/>
            <person name="Kalinowski J."/>
            <person name="Ruckert C."/>
        </authorList>
    </citation>
    <scope>NUCLEOTIDE SEQUENCE</scope>
    <source>
        <strain evidence="1">JCM 4633</strain>
    </source>
</reference>
<dbReference type="AlphaFoldDB" id="A0A918WCY0"/>
<dbReference type="EMBL" id="BMVB01000003">
    <property type="protein sequence ID" value="GHC38654.1"/>
    <property type="molecule type" value="Genomic_DNA"/>
</dbReference>
<reference evidence="1" key="2">
    <citation type="submission" date="2020-09" db="EMBL/GenBank/DDBJ databases">
        <authorList>
            <person name="Sun Q."/>
            <person name="Ohkuma M."/>
        </authorList>
    </citation>
    <scope>NUCLEOTIDE SEQUENCE</scope>
    <source>
        <strain evidence="1">JCM 4633</strain>
    </source>
</reference>
<evidence type="ECO:0000313" key="1">
    <source>
        <dbReference type="EMBL" id="GHC38654.1"/>
    </source>
</evidence>
<name>A0A918WCY0_STRCJ</name>
<organism evidence="1 2">
    <name type="scientific">Streptomyces cinnamoneus</name>
    <name type="common">Streptoverticillium cinnamoneum</name>
    <dbReference type="NCBI Taxonomy" id="53446"/>
    <lineage>
        <taxon>Bacteria</taxon>
        <taxon>Bacillati</taxon>
        <taxon>Actinomycetota</taxon>
        <taxon>Actinomycetes</taxon>
        <taxon>Kitasatosporales</taxon>
        <taxon>Streptomycetaceae</taxon>
        <taxon>Streptomyces</taxon>
        <taxon>Streptomyces cinnamoneus group</taxon>
    </lineage>
</organism>
<comment type="caution">
    <text evidence="1">The sequence shown here is derived from an EMBL/GenBank/DDBJ whole genome shotgun (WGS) entry which is preliminary data.</text>
</comment>
<evidence type="ECO:0000313" key="2">
    <source>
        <dbReference type="Proteomes" id="UP000646244"/>
    </source>
</evidence>
<protein>
    <submittedName>
        <fullName evidence="1">Uncharacterized protein</fullName>
    </submittedName>
</protein>
<proteinExistence type="predicted"/>
<sequence length="64" mass="6898">MTSSPNATTVNGTDARWLTDQLLKGGLPVVHRGAFVCRRGSKAVRGRVRPAIGKREAEQPDPVD</sequence>
<dbReference type="Proteomes" id="UP000646244">
    <property type="component" value="Unassembled WGS sequence"/>
</dbReference>
<accession>A0A918WCY0</accession>
<gene>
    <name evidence="1" type="ORF">GCM10010507_10300</name>
</gene>